<name>A0AAE3GP32_9CYAN</name>
<accession>A0AAE3GP32</accession>
<dbReference type="InterPro" id="IPR002636">
    <property type="entry name" value="DUF29"/>
</dbReference>
<dbReference type="PANTHER" id="PTHR34235:SF3">
    <property type="entry name" value="SLR1203 PROTEIN"/>
    <property type="match status" value="1"/>
</dbReference>
<dbReference type="PANTHER" id="PTHR34235">
    <property type="entry name" value="SLR1203 PROTEIN-RELATED"/>
    <property type="match status" value="1"/>
</dbReference>
<evidence type="ECO:0000313" key="1">
    <source>
        <dbReference type="EMBL" id="MCP2727218.1"/>
    </source>
</evidence>
<comment type="caution">
    <text evidence="1">The sequence shown here is derived from an EMBL/GenBank/DDBJ whole genome shotgun (WGS) entry which is preliminary data.</text>
</comment>
<dbReference type="EMBL" id="JAMZMM010000009">
    <property type="protein sequence ID" value="MCP2727218.1"/>
    <property type="molecule type" value="Genomic_DNA"/>
</dbReference>
<dbReference type="Pfam" id="PF01724">
    <property type="entry name" value="DUF29"/>
    <property type="match status" value="1"/>
</dbReference>
<proteinExistence type="predicted"/>
<dbReference type="Gene3D" id="1.20.1220.20">
    <property type="entry name" value="Uncharcterised protein PF01724"/>
    <property type="match status" value="1"/>
</dbReference>
<dbReference type="AlphaFoldDB" id="A0AAE3GP32"/>
<keyword evidence="2" id="KW-1185">Reference proteome</keyword>
<organism evidence="1 2">
    <name type="scientific">Limnofasciculus baicalensis BBK-W-15</name>
    <dbReference type="NCBI Taxonomy" id="2699891"/>
    <lineage>
        <taxon>Bacteria</taxon>
        <taxon>Bacillati</taxon>
        <taxon>Cyanobacteriota</taxon>
        <taxon>Cyanophyceae</taxon>
        <taxon>Coleofasciculales</taxon>
        <taxon>Coleofasciculaceae</taxon>
        <taxon>Limnofasciculus</taxon>
        <taxon>Limnofasciculus baicalensis</taxon>
    </lineage>
</organism>
<dbReference type="Proteomes" id="UP001204953">
    <property type="component" value="Unassembled WGS sequence"/>
</dbReference>
<gene>
    <name evidence="1" type="ORF">NJ959_01865</name>
</gene>
<protein>
    <submittedName>
        <fullName evidence="1">DUF29 domain-containing protein</fullName>
    </submittedName>
</protein>
<reference evidence="1" key="1">
    <citation type="submission" date="2022-06" db="EMBL/GenBank/DDBJ databases">
        <title>New cyanobacteria of genus Symplocastrum in benthos of Lake Baikal.</title>
        <authorList>
            <person name="Sorokovikova E."/>
            <person name="Tikhonova I."/>
            <person name="Krasnopeev A."/>
            <person name="Evseev P."/>
            <person name="Gladkikh A."/>
            <person name="Belykh O."/>
        </authorList>
    </citation>
    <scope>NUCLEOTIDE SEQUENCE</scope>
    <source>
        <strain evidence="1">BBK-W-15</strain>
    </source>
</reference>
<sequence length="147" mass="17419">MSFTRYETDHHQWIKETVNQLRERNFDRVDWDNLIEELESMGKSDRRAVLSLLTRLLEHLLKLCYWEVEKEYSGNHWAAEIVNFRAQIQDRLEDSPSLKNELEGMYAKAYPVAVKSVSKLFAIPQNAHISLKKALDEDWFGEIYNQS</sequence>
<evidence type="ECO:0000313" key="2">
    <source>
        <dbReference type="Proteomes" id="UP001204953"/>
    </source>
</evidence>
<dbReference type="RefSeq" id="WP_254010034.1">
    <property type="nucleotide sequence ID" value="NZ_JAMZMM010000009.1"/>
</dbReference>